<proteinExistence type="predicted"/>
<dbReference type="OrthoDB" id="71304at2"/>
<dbReference type="EMBL" id="BFAG01000016">
    <property type="protein sequence ID" value="GBF07735.1"/>
    <property type="molecule type" value="Genomic_DNA"/>
</dbReference>
<protein>
    <submittedName>
        <fullName evidence="1">Uncharacterized protein</fullName>
    </submittedName>
</protein>
<sequence>MLTVHLHLCNGDVITIPMTRSQRDRLGRTLNQAVLPVTPFEATVDGADLSIPWRSIAYLSSPAQPKTELLSGQAAD</sequence>
<dbReference type="AlphaFoldDB" id="A0A2I9E200"/>
<keyword evidence="2" id="KW-1185">Reference proteome</keyword>
<comment type="caution">
    <text evidence="1">The sequence shown here is derived from an EMBL/GenBank/DDBJ whole genome shotgun (WGS) entry which is preliminary data.</text>
</comment>
<dbReference type="RefSeq" id="WP_103131030.1">
    <property type="nucleotide sequence ID" value="NZ_BFAG01000016.1"/>
</dbReference>
<dbReference type="Proteomes" id="UP000236569">
    <property type="component" value="Unassembled WGS sequence"/>
</dbReference>
<evidence type="ECO:0000313" key="1">
    <source>
        <dbReference type="EMBL" id="GBF07735.1"/>
    </source>
</evidence>
<gene>
    <name evidence="1" type="ORF">DAERI_160113</name>
</gene>
<organism evidence="1 2">
    <name type="scientific">Deinococcus aerius</name>
    <dbReference type="NCBI Taxonomy" id="200253"/>
    <lineage>
        <taxon>Bacteria</taxon>
        <taxon>Thermotogati</taxon>
        <taxon>Deinococcota</taxon>
        <taxon>Deinococci</taxon>
        <taxon>Deinococcales</taxon>
        <taxon>Deinococcaceae</taxon>
        <taxon>Deinococcus</taxon>
    </lineage>
</organism>
<reference evidence="2" key="1">
    <citation type="submission" date="2018-01" db="EMBL/GenBank/DDBJ databases">
        <title>Draft Genome Sequence of the Radioresistant Bacterium Deinococcus aerius TR0125, Isolated from the Higher Atmosphere above Japan.</title>
        <authorList>
            <person name="Satoh K."/>
            <person name="Arai H."/>
            <person name="Sanzen T."/>
            <person name="Kawaguchi Y."/>
            <person name="Hayashi H."/>
            <person name="Yokobori S."/>
            <person name="Yamagishi A."/>
            <person name="Oono Y."/>
            <person name="Narumi I."/>
        </authorList>
    </citation>
    <scope>NUCLEOTIDE SEQUENCE [LARGE SCALE GENOMIC DNA]</scope>
    <source>
        <strain evidence="2">TR0125</strain>
    </source>
</reference>
<evidence type="ECO:0000313" key="2">
    <source>
        <dbReference type="Proteomes" id="UP000236569"/>
    </source>
</evidence>
<accession>A0A2I9E200</accession>
<name>A0A2I9E200_9DEIO</name>